<keyword evidence="6 8" id="KW-0472">Membrane</keyword>
<feature type="transmembrane region" description="Helical" evidence="8">
    <location>
        <begin position="217"/>
        <end position="238"/>
    </location>
</feature>
<dbReference type="PANTHER" id="PTHR33452">
    <property type="entry name" value="OXIDOREDUCTASE CATD-RELATED"/>
    <property type="match status" value="1"/>
</dbReference>
<dbReference type="AlphaFoldDB" id="A0A1S1NIG1"/>
<feature type="region of interest" description="Disordered" evidence="7">
    <location>
        <begin position="1"/>
        <end position="100"/>
    </location>
</feature>
<evidence type="ECO:0000256" key="5">
    <source>
        <dbReference type="ARBA" id="ARBA00022989"/>
    </source>
</evidence>
<protein>
    <submittedName>
        <fullName evidence="10">Oxidoreductase MhqP</fullName>
        <ecNumber evidence="10">1.-.-.-</ecNumber>
    </submittedName>
</protein>
<dbReference type="EMBL" id="MLQM01000013">
    <property type="protein sequence ID" value="OHV05732.1"/>
    <property type="molecule type" value="Genomic_DNA"/>
</dbReference>
<dbReference type="EMBL" id="PPEA01000400">
    <property type="protein sequence ID" value="PQM47046.1"/>
    <property type="molecule type" value="Genomic_DNA"/>
</dbReference>
<evidence type="ECO:0000256" key="8">
    <source>
        <dbReference type="SAM" id="Phobius"/>
    </source>
</evidence>
<evidence type="ECO:0000256" key="3">
    <source>
        <dbReference type="ARBA" id="ARBA00022475"/>
    </source>
</evidence>
<evidence type="ECO:0000313" key="9">
    <source>
        <dbReference type="EMBL" id="OHV05732.1"/>
    </source>
</evidence>
<feature type="transmembrane region" description="Helical" evidence="8">
    <location>
        <begin position="250"/>
        <end position="270"/>
    </location>
</feature>
<feature type="transmembrane region" description="Helical" evidence="8">
    <location>
        <begin position="113"/>
        <end position="137"/>
    </location>
</feature>
<keyword evidence="3" id="KW-1003">Cell membrane</keyword>
<evidence type="ECO:0000313" key="11">
    <source>
        <dbReference type="Proteomes" id="UP000179734"/>
    </source>
</evidence>
<evidence type="ECO:0000256" key="6">
    <source>
        <dbReference type="ARBA" id="ARBA00023136"/>
    </source>
</evidence>
<comment type="similarity">
    <text evidence="2">Belongs to the DoxX family.</text>
</comment>
<comment type="caution">
    <text evidence="9">The sequence shown here is derived from an EMBL/GenBank/DDBJ whole genome shotgun (WGS) entry which is preliminary data.</text>
</comment>
<dbReference type="PANTHER" id="PTHR33452:SF1">
    <property type="entry name" value="INNER MEMBRANE PROTEIN YPHA-RELATED"/>
    <property type="match status" value="1"/>
</dbReference>
<evidence type="ECO:0000313" key="12">
    <source>
        <dbReference type="Proteomes" id="UP000238296"/>
    </source>
</evidence>
<evidence type="ECO:0000256" key="1">
    <source>
        <dbReference type="ARBA" id="ARBA00004651"/>
    </source>
</evidence>
<dbReference type="InterPro" id="IPR032808">
    <property type="entry name" value="DoxX"/>
</dbReference>
<dbReference type="Pfam" id="PF07681">
    <property type="entry name" value="DoxX"/>
    <property type="match status" value="1"/>
</dbReference>
<dbReference type="GO" id="GO:0005886">
    <property type="term" value="C:plasma membrane"/>
    <property type="evidence" value="ECO:0007669"/>
    <property type="project" value="UniProtKB-SubCell"/>
</dbReference>
<comment type="subcellular location">
    <subcellularLocation>
        <location evidence="1">Cell membrane</location>
        <topology evidence="1">Multi-pass membrane protein</topology>
    </subcellularLocation>
</comment>
<feature type="transmembrane region" description="Helical" evidence="8">
    <location>
        <begin position="190"/>
        <end position="211"/>
    </location>
</feature>
<evidence type="ECO:0000256" key="7">
    <source>
        <dbReference type="SAM" id="MobiDB-lite"/>
    </source>
</evidence>
<organism evidence="9 11">
    <name type="scientific">Mycobacterium talmoniae</name>
    <dbReference type="NCBI Taxonomy" id="1858794"/>
    <lineage>
        <taxon>Bacteria</taxon>
        <taxon>Bacillati</taxon>
        <taxon>Actinomycetota</taxon>
        <taxon>Actinomycetes</taxon>
        <taxon>Mycobacteriales</taxon>
        <taxon>Mycobacteriaceae</taxon>
        <taxon>Mycobacterium</taxon>
    </lineage>
</organism>
<keyword evidence="11" id="KW-1185">Reference proteome</keyword>
<keyword evidence="4 8" id="KW-0812">Transmembrane</keyword>
<keyword evidence="10" id="KW-0560">Oxidoreductase</keyword>
<dbReference type="RefSeq" id="WP_071022305.1">
    <property type="nucleotide sequence ID" value="NZ_MLQM01000013.1"/>
</dbReference>
<reference evidence="9 11" key="1">
    <citation type="submission" date="2016-10" db="EMBL/GenBank/DDBJ databases">
        <title>Genome sequence of Mycobacterium talmonii.</title>
        <authorList>
            <person name="Greninger A.L."/>
            <person name="Elliott B."/>
            <person name="Vasireddy S."/>
            <person name="Vasireddy R."/>
        </authorList>
    </citation>
    <scope>NUCLEOTIDE SEQUENCE [LARGE SCALE GENOMIC DNA]</scope>
    <source>
        <strain evidence="9">MO-5499</strain>
        <strain evidence="11">NE-TNMC-100812</strain>
    </source>
</reference>
<proteinExistence type="inferred from homology"/>
<dbReference type="InterPro" id="IPR051907">
    <property type="entry name" value="DoxX-like_oxidoreductase"/>
</dbReference>
<evidence type="ECO:0000256" key="2">
    <source>
        <dbReference type="ARBA" id="ARBA00006679"/>
    </source>
</evidence>
<feature type="transmembrane region" description="Helical" evidence="8">
    <location>
        <begin position="157"/>
        <end position="178"/>
    </location>
</feature>
<gene>
    <name evidence="10" type="primary">mhqP_2</name>
    <name evidence="9" type="ORF">BKN37_04620</name>
    <name evidence="10" type="ORF">C1Y40_02782</name>
</gene>
<dbReference type="GO" id="GO:0016491">
    <property type="term" value="F:oxidoreductase activity"/>
    <property type="evidence" value="ECO:0007669"/>
    <property type="project" value="UniProtKB-KW"/>
</dbReference>
<sequence length="277" mass="28690">MTSQAHDSPWQRPDGSAPPNPGRPGSASLVDPEDDLPSADYGGDFETTTIPPYDSRNGGSTGFSLLGDSEPLPYVQPQSSGRHAALGPAEIDPDDDERYGPVDRRGTQDLGLLLLRLALGALLVVHGLQKLFGWWGGQGLTGFKNSLSDTGYQYADILSYVAVGGQIVAGVLLVLGLFTPVAAAGALAYLLNGVLAAASAHGGVRHLAFFGPDGQEYQITLIAIAAALVLTGPGKYGFDAGRGWARRPFIGSFIALLLGIGGGVALWVLLNGANPLS</sequence>
<keyword evidence="5 8" id="KW-1133">Transmembrane helix</keyword>
<dbReference type="Proteomes" id="UP000238296">
    <property type="component" value="Unassembled WGS sequence"/>
</dbReference>
<reference evidence="10" key="3">
    <citation type="submission" date="2018-01" db="EMBL/GenBank/DDBJ databases">
        <authorList>
            <person name="Gaut B.S."/>
            <person name="Morton B.R."/>
            <person name="Clegg M.T."/>
            <person name="Duvall M.R."/>
        </authorList>
    </citation>
    <scope>NUCLEOTIDE SEQUENCE</scope>
    <source>
        <strain evidence="10">ATCC BAA-2683</strain>
    </source>
</reference>
<dbReference type="Proteomes" id="UP000179734">
    <property type="component" value="Unassembled WGS sequence"/>
</dbReference>
<evidence type="ECO:0000313" key="10">
    <source>
        <dbReference type="EMBL" id="PQM47046.1"/>
    </source>
</evidence>
<reference evidence="10 12" key="2">
    <citation type="journal article" date="2017" name="Int. J. Syst. Evol. Microbiol.">
        <title>Mycobacterium talmoniae sp. nov., a slowly growing mycobacterium isolated from human respiratory samples.</title>
        <authorList>
            <person name="Davidson R.M."/>
            <person name="DeGroote M.A."/>
            <person name="Marola J.L."/>
            <person name="Buss S."/>
            <person name="Jones V."/>
            <person name="McNeil M.R."/>
            <person name="Freifeld A.G."/>
            <person name="Elaine Epperson L."/>
            <person name="Hasan N.A."/>
            <person name="Jackson M."/>
            <person name="Iwen P.C."/>
            <person name="Salfinger M."/>
            <person name="Strong M."/>
        </authorList>
    </citation>
    <scope>NUCLEOTIDE SEQUENCE [LARGE SCALE GENOMIC DNA]</scope>
    <source>
        <strain evidence="10 12">ATCC BAA-2683</strain>
    </source>
</reference>
<evidence type="ECO:0000256" key="4">
    <source>
        <dbReference type="ARBA" id="ARBA00022692"/>
    </source>
</evidence>
<dbReference type="EC" id="1.-.-.-" evidence="10"/>
<accession>A0A1S1NIG1</accession>
<name>A0A1S1NIG1_9MYCO</name>